<comment type="subunit">
    <text evidence="8">Component of the Ubi complex metabolon, which regroups five ubiquinone biosynthesis proteins (UbiE, UbiF, UbiG, UbiH and UbiI) and two accessory factors (UbiK and the lipid-binding protein UbiJ).</text>
</comment>
<keyword evidence="6" id="KW-0560">Oxidoreductase</keyword>
<dbReference type="Proteomes" id="UP001139319">
    <property type="component" value="Unassembled WGS sequence"/>
</dbReference>
<dbReference type="SUPFAM" id="SSF51905">
    <property type="entry name" value="FAD/NAD(P)-binding domain"/>
    <property type="match status" value="1"/>
</dbReference>
<dbReference type="GO" id="GO:0071949">
    <property type="term" value="F:FAD binding"/>
    <property type="evidence" value="ECO:0007669"/>
    <property type="project" value="InterPro"/>
</dbReference>
<keyword evidence="10" id="KW-0830">Ubiquinone</keyword>
<dbReference type="PANTHER" id="PTHR43876">
    <property type="entry name" value="UBIQUINONE BIOSYNTHESIS MONOOXYGENASE COQ6, MITOCHONDRIAL"/>
    <property type="match status" value="1"/>
</dbReference>
<comment type="caution">
    <text evidence="10">The sequence shown here is derived from an EMBL/GenBank/DDBJ whole genome shotgun (WGS) entry which is preliminary data.</text>
</comment>
<dbReference type="RefSeq" id="WP_253968253.1">
    <property type="nucleotide sequence ID" value="NZ_JAMFTH010000003.1"/>
</dbReference>
<dbReference type="PRINTS" id="PR00420">
    <property type="entry name" value="RNGMNOXGNASE"/>
</dbReference>
<keyword evidence="5" id="KW-0274">FAD</keyword>
<dbReference type="GO" id="GO:0016705">
    <property type="term" value="F:oxidoreductase activity, acting on paired donors, with incorporation or reduction of molecular oxygen"/>
    <property type="evidence" value="ECO:0007669"/>
    <property type="project" value="InterPro"/>
</dbReference>
<sequence>MPNRRMGADTAFDLIVVGAGIVGTTLALRLSQGTPGLKVALISPKPSERGAPEETFDPRVVALTAASRELLTGLNIWPSVERVRACPYTAMHVWDGEGGGEIDFSAAELGVEALGHIVENRLLVASLERELETQGVTWISGQVTALEHEGDAVAGVLLADGTEVRAALTLAADGARSALRDMAGLAVREWSYGQSAIVTTVKTTQSHNFTARQRFMHTGPLAFLPLVSAPGECAPRYSSIVWSADEPLAQSLMALSDADFGKRLGRDFEYRLGEIEQVAKRYCLPLTQRHARRYTCPGFALVGDAAHSIHPLAGQGVNLGLLDVAALAGEIERARERGVALQHDSILARYERARRGHNLTMMAAMESFKRLFGARDLRLLWLRNRALSAADSLPLLKNTLAREAMGLSLS</sequence>
<dbReference type="FunFam" id="3.50.50.60:FF:000021">
    <property type="entry name" value="Ubiquinone biosynthesis monooxygenase COQ6"/>
    <property type="match status" value="1"/>
</dbReference>
<dbReference type="InterPro" id="IPR010971">
    <property type="entry name" value="UbiH/COQ6"/>
</dbReference>
<gene>
    <name evidence="10" type="ORF">M6D89_11685</name>
</gene>
<dbReference type="InterPro" id="IPR051205">
    <property type="entry name" value="UbiH/COQ6_monooxygenase"/>
</dbReference>
<keyword evidence="11" id="KW-1185">Reference proteome</keyword>
<dbReference type="EMBL" id="JAMFTH010000003">
    <property type="protein sequence ID" value="MCP8899961.1"/>
    <property type="molecule type" value="Genomic_DNA"/>
</dbReference>
<reference evidence="10" key="1">
    <citation type="submission" date="2022-05" db="EMBL/GenBank/DDBJ databases">
        <authorList>
            <person name="Sun H.-N."/>
        </authorList>
    </citation>
    <scope>NUCLEOTIDE SEQUENCE</scope>
    <source>
        <strain evidence="10">HB14</strain>
    </source>
</reference>
<evidence type="ECO:0000256" key="8">
    <source>
        <dbReference type="ARBA" id="ARBA00065734"/>
    </source>
</evidence>
<dbReference type="AlphaFoldDB" id="A0A9X2I4P3"/>
<dbReference type="PROSITE" id="PS01304">
    <property type="entry name" value="UBIH"/>
    <property type="match status" value="1"/>
</dbReference>
<comment type="cofactor">
    <cofactor evidence="1">
        <name>FAD</name>
        <dbReference type="ChEBI" id="CHEBI:57692"/>
    </cofactor>
</comment>
<evidence type="ECO:0000313" key="10">
    <source>
        <dbReference type="EMBL" id="MCP8899961.1"/>
    </source>
</evidence>
<comment type="pathway">
    <text evidence="2">Cofactor biosynthesis; ubiquinone biosynthesis.</text>
</comment>
<proteinExistence type="inferred from homology"/>
<evidence type="ECO:0000256" key="7">
    <source>
        <dbReference type="ARBA" id="ARBA00023033"/>
    </source>
</evidence>
<keyword evidence="4" id="KW-0285">Flavoprotein</keyword>
<reference evidence="10" key="2">
    <citation type="submission" date="2023-01" db="EMBL/GenBank/DDBJ databases">
        <title>Gilvimarinus xylanilyticus HB14 isolated from Caulerpa lentillifera aquaculture base in Hainan, China.</title>
        <authorList>
            <person name="Zhang Y.-J."/>
        </authorList>
    </citation>
    <scope>NUCLEOTIDE SEQUENCE</scope>
    <source>
        <strain evidence="10">HB14</strain>
    </source>
</reference>
<evidence type="ECO:0000259" key="9">
    <source>
        <dbReference type="Pfam" id="PF01494"/>
    </source>
</evidence>
<dbReference type="GO" id="GO:0004497">
    <property type="term" value="F:monooxygenase activity"/>
    <property type="evidence" value="ECO:0007669"/>
    <property type="project" value="UniProtKB-KW"/>
</dbReference>
<dbReference type="GO" id="GO:0006744">
    <property type="term" value="P:ubiquinone biosynthetic process"/>
    <property type="evidence" value="ECO:0007669"/>
    <property type="project" value="InterPro"/>
</dbReference>
<organism evidence="10 11">
    <name type="scientific">Gilvimarinus xylanilyticus</name>
    <dbReference type="NCBI Taxonomy" id="2944139"/>
    <lineage>
        <taxon>Bacteria</taxon>
        <taxon>Pseudomonadati</taxon>
        <taxon>Pseudomonadota</taxon>
        <taxon>Gammaproteobacteria</taxon>
        <taxon>Cellvibrionales</taxon>
        <taxon>Cellvibrionaceae</taxon>
        <taxon>Gilvimarinus</taxon>
    </lineage>
</organism>
<evidence type="ECO:0000256" key="2">
    <source>
        <dbReference type="ARBA" id="ARBA00004749"/>
    </source>
</evidence>
<comment type="similarity">
    <text evidence="3">Belongs to the UbiH/COQ6 family.</text>
</comment>
<keyword evidence="7" id="KW-0503">Monooxygenase</keyword>
<accession>A0A9X2I4P3</accession>
<protein>
    <submittedName>
        <fullName evidence="10">UbiH/UbiF/VisC/COQ6 family ubiquinone biosynthesis hydroxylase</fullName>
    </submittedName>
</protein>
<name>A0A9X2I4P3_9GAMM</name>
<evidence type="ECO:0000256" key="6">
    <source>
        <dbReference type="ARBA" id="ARBA00023002"/>
    </source>
</evidence>
<dbReference type="Pfam" id="PF01494">
    <property type="entry name" value="FAD_binding_3"/>
    <property type="match status" value="1"/>
</dbReference>
<dbReference type="NCBIfam" id="TIGR01988">
    <property type="entry name" value="Ubi-OHases"/>
    <property type="match status" value="1"/>
</dbReference>
<evidence type="ECO:0000256" key="4">
    <source>
        <dbReference type="ARBA" id="ARBA00022630"/>
    </source>
</evidence>
<dbReference type="InterPro" id="IPR018168">
    <property type="entry name" value="Ubi_Hdrlase_CS"/>
</dbReference>
<dbReference type="PANTHER" id="PTHR43876:SF7">
    <property type="entry name" value="UBIQUINONE BIOSYNTHESIS MONOOXYGENASE COQ6, MITOCHONDRIAL"/>
    <property type="match status" value="1"/>
</dbReference>
<dbReference type="Gene3D" id="3.50.50.60">
    <property type="entry name" value="FAD/NAD(P)-binding domain"/>
    <property type="match status" value="2"/>
</dbReference>
<evidence type="ECO:0000256" key="5">
    <source>
        <dbReference type="ARBA" id="ARBA00022827"/>
    </source>
</evidence>
<evidence type="ECO:0000256" key="3">
    <source>
        <dbReference type="ARBA" id="ARBA00005349"/>
    </source>
</evidence>
<evidence type="ECO:0000313" key="11">
    <source>
        <dbReference type="Proteomes" id="UP001139319"/>
    </source>
</evidence>
<dbReference type="InterPro" id="IPR036188">
    <property type="entry name" value="FAD/NAD-bd_sf"/>
</dbReference>
<dbReference type="InterPro" id="IPR002938">
    <property type="entry name" value="FAD-bd"/>
</dbReference>
<dbReference type="GO" id="GO:0110142">
    <property type="term" value="C:ubiquinone biosynthesis complex"/>
    <property type="evidence" value="ECO:0007669"/>
    <property type="project" value="UniProtKB-ARBA"/>
</dbReference>
<evidence type="ECO:0000256" key="1">
    <source>
        <dbReference type="ARBA" id="ARBA00001974"/>
    </source>
</evidence>
<feature type="domain" description="FAD-binding" evidence="9">
    <location>
        <begin position="13"/>
        <end position="357"/>
    </location>
</feature>